<dbReference type="EnsemblPlants" id="Kaladp0760s0003.1.v1.1">
    <property type="protein sequence ID" value="Kaladp0760s0003.1.v1.1"/>
    <property type="gene ID" value="Kaladp0760s0003.v1.1"/>
</dbReference>
<comment type="subcellular location">
    <subcellularLocation>
        <location evidence="1">Membrane</location>
        <topology evidence="1">Single-pass membrane protein</topology>
    </subcellularLocation>
</comment>
<dbReference type="InterPro" id="IPR001611">
    <property type="entry name" value="Leu-rich_rpt"/>
</dbReference>
<evidence type="ECO:0000313" key="8">
    <source>
        <dbReference type="Proteomes" id="UP000594263"/>
    </source>
</evidence>
<dbReference type="PANTHER" id="PTHR45631:SF45">
    <property type="entry name" value="LEUCINE-RICH REPEAT (LRR) FAMILY PROTEIN"/>
    <property type="match status" value="1"/>
</dbReference>
<organism evidence="7 8">
    <name type="scientific">Kalanchoe fedtschenkoi</name>
    <name type="common">Lavender scallops</name>
    <name type="synonym">South American air plant</name>
    <dbReference type="NCBI Taxonomy" id="63787"/>
    <lineage>
        <taxon>Eukaryota</taxon>
        <taxon>Viridiplantae</taxon>
        <taxon>Streptophyta</taxon>
        <taxon>Embryophyta</taxon>
        <taxon>Tracheophyta</taxon>
        <taxon>Spermatophyta</taxon>
        <taxon>Magnoliopsida</taxon>
        <taxon>eudicotyledons</taxon>
        <taxon>Gunneridae</taxon>
        <taxon>Pentapetalae</taxon>
        <taxon>Saxifragales</taxon>
        <taxon>Crassulaceae</taxon>
        <taxon>Kalanchoe</taxon>
    </lineage>
</organism>
<keyword evidence="3" id="KW-0732">Signal</keyword>
<reference evidence="7" key="1">
    <citation type="submission" date="2021-01" db="UniProtKB">
        <authorList>
            <consortium name="EnsemblPlants"/>
        </authorList>
    </citation>
    <scope>IDENTIFICATION</scope>
</reference>
<dbReference type="Proteomes" id="UP000594263">
    <property type="component" value="Unplaced"/>
</dbReference>
<keyword evidence="4" id="KW-0677">Repeat</keyword>
<dbReference type="FunFam" id="3.80.10.10:FF:000400">
    <property type="entry name" value="Nuclear pore complex protein NUP107"/>
    <property type="match status" value="1"/>
</dbReference>
<evidence type="ECO:0000256" key="4">
    <source>
        <dbReference type="ARBA" id="ARBA00022737"/>
    </source>
</evidence>
<evidence type="ECO:0000256" key="2">
    <source>
        <dbReference type="ARBA" id="ARBA00022614"/>
    </source>
</evidence>
<dbReference type="GO" id="GO:0016020">
    <property type="term" value="C:membrane"/>
    <property type="evidence" value="ECO:0007669"/>
    <property type="project" value="UniProtKB-SubCell"/>
</dbReference>
<dbReference type="Gene3D" id="2.60.120.430">
    <property type="entry name" value="Galactose-binding lectin"/>
    <property type="match status" value="1"/>
</dbReference>
<dbReference type="Pfam" id="PF00560">
    <property type="entry name" value="LRR_1"/>
    <property type="match status" value="1"/>
</dbReference>
<proteinExistence type="predicted"/>
<dbReference type="Gene3D" id="3.80.10.10">
    <property type="entry name" value="Ribonuclease Inhibitor"/>
    <property type="match status" value="1"/>
</dbReference>
<dbReference type="OMA" id="QWPPVEL"/>
<evidence type="ECO:0000256" key="1">
    <source>
        <dbReference type="ARBA" id="ARBA00004167"/>
    </source>
</evidence>
<keyword evidence="5" id="KW-0472">Membrane</keyword>
<dbReference type="Pfam" id="PF12799">
    <property type="entry name" value="LRR_4"/>
    <property type="match status" value="1"/>
</dbReference>
<evidence type="ECO:0000256" key="3">
    <source>
        <dbReference type="ARBA" id="ARBA00022729"/>
    </source>
</evidence>
<dbReference type="AlphaFoldDB" id="A0A7N0VHP7"/>
<dbReference type="Gramene" id="Kaladp0760s0003.1.v1.1">
    <property type="protein sequence ID" value="Kaladp0760s0003.1.v1.1"/>
    <property type="gene ID" value="Kaladp0760s0003.v1.1"/>
</dbReference>
<evidence type="ECO:0000259" key="6">
    <source>
        <dbReference type="Pfam" id="PF12819"/>
    </source>
</evidence>
<protein>
    <recommendedName>
        <fullName evidence="6">Malectin-like domain-containing protein</fullName>
    </recommendedName>
</protein>
<keyword evidence="2" id="KW-0433">Leucine-rich repeat</keyword>
<dbReference type="PROSITE" id="PS51450">
    <property type="entry name" value="LRR"/>
    <property type="match status" value="2"/>
</dbReference>
<dbReference type="Pfam" id="PF12819">
    <property type="entry name" value="Malectin_like"/>
    <property type="match status" value="1"/>
</dbReference>
<evidence type="ECO:0000313" key="7">
    <source>
        <dbReference type="EnsemblPlants" id="Kaladp0760s0003.1.v1.1"/>
    </source>
</evidence>
<dbReference type="InterPro" id="IPR032675">
    <property type="entry name" value="LRR_dom_sf"/>
</dbReference>
<dbReference type="InterPro" id="IPR025875">
    <property type="entry name" value="Leu-rich_rpt_4"/>
</dbReference>
<dbReference type="InterPro" id="IPR024788">
    <property type="entry name" value="Malectin-like_Carb-bd_dom"/>
</dbReference>
<sequence length="497" mass="54206">ILSLPPPPGVLINCGSTKPIEVGPVRYIPDEGLIATGNTTALKTPNLLPLLSTLRYFPDEKARKYCYVLQSVKGGRYLIRTSYWYGGFDGGKTPPVFDQIIGGTKWGTVNTTEDFAKGLSSYYELVVAATGKTMSVCLARNAETLGSPFISGIEMISLGDSLYNTTDFTRFALASVARHSFGHEDDEIVSYPDDPFNRYWQPFKDENPIVQSKSAVSSFDFWNLPPATVFGHALTTSRGKSLTVKWPAFSLPSGDYFISLYFQDPRTSSPYSWRNFDVKVNGQNFYTNLNATAAGVTVYSANWPLAGSTEILMTPAKDSPVGPVINAGEIYQLIPLSGRTQTRDVIAMEDLARSFSNPPPDWKGDACLPLSHGWTGVTCDTQKKLARVTKIDLTGMGISGSLPERLVNLTALTHLWLGGNKLTGNIPELSQMPSLQTLHLESNNLEGPIPNSLGDLLNLQELSLQNNNLTGDIPKSLKNKSNLTIQVSPGNSLLHKG</sequence>
<name>A0A7N0VHP7_KALFE</name>
<keyword evidence="8" id="KW-1185">Reference proteome</keyword>
<feature type="domain" description="Malectin-like" evidence="6">
    <location>
        <begin position="12"/>
        <end position="332"/>
    </location>
</feature>
<dbReference type="PANTHER" id="PTHR45631">
    <property type="entry name" value="OS07G0107800 PROTEIN-RELATED"/>
    <property type="match status" value="1"/>
</dbReference>
<dbReference type="SUPFAM" id="SSF52058">
    <property type="entry name" value="L domain-like"/>
    <property type="match status" value="1"/>
</dbReference>
<accession>A0A7N0VHP7</accession>
<evidence type="ECO:0000256" key="5">
    <source>
        <dbReference type="ARBA" id="ARBA00023136"/>
    </source>
</evidence>